<dbReference type="SUPFAM" id="SSF53756">
    <property type="entry name" value="UDP-Glycosyltransferase/glycogen phosphorylase"/>
    <property type="match status" value="1"/>
</dbReference>
<feature type="transmembrane region" description="Helical" evidence="2">
    <location>
        <begin position="1224"/>
        <end position="1244"/>
    </location>
</feature>
<dbReference type="InterPro" id="IPR006047">
    <property type="entry name" value="GH13_cat_dom"/>
</dbReference>
<evidence type="ECO:0000256" key="2">
    <source>
        <dbReference type="SAM" id="Phobius"/>
    </source>
</evidence>
<gene>
    <name evidence="5" type="ORF">OEZ85_005176</name>
</gene>
<dbReference type="InterPro" id="IPR017853">
    <property type="entry name" value="GH"/>
</dbReference>
<evidence type="ECO:0000256" key="1">
    <source>
        <dbReference type="ARBA" id="ARBA00022676"/>
    </source>
</evidence>
<feature type="transmembrane region" description="Helical" evidence="2">
    <location>
        <begin position="1481"/>
        <end position="1501"/>
    </location>
</feature>
<feature type="transmembrane region" description="Helical" evidence="2">
    <location>
        <begin position="1452"/>
        <end position="1475"/>
    </location>
</feature>
<dbReference type="InterPro" id="IPR001296">
    <property type="entry name" value="Glyco_trans_1"/>
</dbReference>
<keyword evidence="2" id="KW-0472">Membrane</keyword>
<dbReference type="Pfam" id="PF00128">
    <property type="entry name" value="Alpha-amylase"/>
    <property type="match status" value="1"/>
</dbReference>
<reference evidence="5 6" key="1">
    <citation type="submission" date="2023-05" db="EMBL/GenBank/DDBJ databases">
        <title>A 100% complete, gapless, phased diploid assembly of the Scenedesmus obliquus UTEX 3031 genome.</title>
        <authorList>
            <person name="Biondi T.C."/>
            <person name="Hanschen E.R."/>
            <person name="Kwon T."/>
            <person name="Eng W."/>
            <person name="Kruse C.P.S."/>
            <person name="Koehler S.I."/>
            <person name="Kunde Y."/>
            <person name="Gleasner C.D."/>
            <person name="You Mak K.T."/>
            <person name="Polle J."/>
            <person name="Hovde B.T."/>
            <person name="Starkenburg S.R."/>
        </authorList>
    </citation>
    <scope>NUCLEOTIDE SEQUENCE [LARGE SCALE GENOMIC DNA]</scope>
    <source>
        <strain evidence="5 6">DOE0152z</strain>
    </source>
</reference>
<feature type="transmembrane region" description="Helical" evidence="2">
    <location>
        <begin position="1350"/>
        <end position="1370"/>
    </location>
</feature>
<feature type="transmembrane region" description="Helical" evidence="2">
    <location>
        <begin position="1322"/>
        <end position="1344"/>
    </location>
</feature>
<keyword evidence="2" id="KW-1133">Transmembrane helix</keyword>
<feature type="transmembrane region" description="Helical" evidence="2">
    <location>
        <begin position="1285"/>
        <end position="1302"/>
    </location>
</feature>
<dbReference type="Pfam" id="PF00534">
    <property type="entry name" value="Glycos_transf_1"/>
    <property type="match status" value="1"/>
</dbReference>
<dbReference type="Gene3D" id="3.20.20.80">
    <property type="entry name" value="Glycosidases"/>
    <property type="match status" value="1"/>
</dbReference>
<evidence type="ECO:0000259" key="4">
    <source>
        <dbReference type="SMART" id="SM00642"/>
    </source>
</evidence>
<sequence>MRSFVLSLLLGLSLAAARFAPVAHAAPADEWRSRTIYQVVTDRFAPSDCWGQPCSDLNSYCGGTWEGLSKRLTYITDMGFDAVWISPVSKQGSDAFGAAGYHGYWPADMYSLDPAFGSQQQLQALVHKCHNSGMFVMFDMVINHMGHGDVSSFNPFNASSDYHDCDGCYGPDCDIDPAGIFASPAAAASSKHCKLAGLPDLNHSSPGVLSRMQHVFDHMLAAYKPDGLRLDAAGHSDTSFCAALTAGISNSTFTVGELFLVDNISLSMGVVADFVKAGGASSAFSFPMAIALEKVLREHNVHDMLWLAQRRAEYLQLMGSKVHDMLTFVENHDLPRWLHTNYSSVTRYQNALTYVMFMEGIPVIYYGTEQGIADNQLHPPRTDPRPPLWHTHYSHDHPLWLFLRVSLAYRKADSVWAAGIAQQHYVDAHTLVLSRGSFVIVLTDWGEERPQKDSQLGQGGVITLQVALHVSAGGVGLYRADPAGAPQVFYLGHVAPPESFIIPTEPRSSCSSLYGRLKGAYQAVELARPIPKAGSSSSTPPAPAFDPLSIPILHVALEYALPQFGLNSQLMYGGMGLVVSTFLQHWPGPMALVAPLYKACYPEDDCGGTPFDRPSFIPPGQAPLLALTVDVARGWQLPVEVFKLETVAGAGPAAGQPRTYYLVQAELFRQARFCKFYRCLIGCAPAMTYERHSRKVQRSIHVCLVCCVFQGVSARCQLPVEGESKAGQGPAAGQPRTYCLVQAELFRRRGRADMYSFADEGEMLTWLAVFNKAVAAVVLAEGVTHVQLHDYHGALSLQYLPEELRPAVIYVAHNAHYNATFPIPTPERKRQVYEHLNLTPEAAPLTEHNGSLDVLRGAVMHMRLHQLGCGVVAVSPRYAAQISKKLSCFWDLVPLGRPDATHIRGITNALDTSDSLAADASLNLDALQALYGLSRGQQYSLAAFVGRLTQQKGVDVIAEAAAALLAKHPLLQLVVVGPAGDPIGSAAAAKLCALQLSGSFPGRMFCPLDRYVAGAEKELLLRATDFCLLPSRFEPCGLVDIEFGWNGCLVIGHDTGGLGKMPGVYFTAQASHLGHLARKFEAAVDAAMALTVSERASKTAQALARRFPVDGMMGAYADTWMQVDCCFQQAKDTRLAQHQQQQQAARFFANNLGPGILLLSFVLLEDVLVGSRPLCGLHLQDNLPPWLPRGMSLLAPSFIGFAILSTAFAPLWFWLGAKLKPATYIRAAALAVAASYLLAFVALYASSIITLAVGLVGCVNLVAAPIMSMGLLGQEEVDVFEVGRSMLALTWLCSPAALTQAYHHMHLSYRRQWSLLKHLSCFWLSLAAGTCDTLALLLTGFLVVAITDSLAVLASFQATAFGCSAAAVLWNWRALSSRAAELHLNGAMLLLAGLPLYQALKAAVLLARLPTGVMLGVCAMLDLAMGGRSSILGLAGFVTLPSREVVSMWQFLGIMIGSVAMVLVVGIAFAAQHAAITASPWLLVGLIGGCEVLRCGCVLLLGRRYSQENLSAP</sequence>
<evidence type="ECO:0000313" key="6">
    <source>
        <dbReference type="Proteomes" id="UP001244341"/>
    </source>
</evidence>
<dbReference type="EMBL" id="CP126219">
    <property type="protein sequence ID" value="WIA20821.1"/>
    <property type="molecule type" value="Genomic_DNA"/>
</dbReference>
<organism evidence="5 6">
    <name type="scientific">Tetradesmus obliquus</name>
    <name type="common">Green alga</name>
    <name type="synonym">Acutodesmus obliquus</name>
    <dbReference type="NCBI Taxonomy" id="3088"/>
    <lineage>
        <taxon>Eukaryota</taxon>
        <taxon>Viridiplantae</taxon>
        <taxon>Chlorophyta</taxon>
        <taxon>core chlorophytes</taxon>
        <taxon>Chlorophyceae</taxon>
        <taxon>CS clade</taxon>
        <taxon>Sphaeropleales</taxon>
        <taxon>Scenedesmaceae</taxon>
        <taxon>Tetradesmus</taxon>
    </lineage>
</organism>
<keyword evidence="3" id="KW-0732">Signal</keyword>
<keyword evidence="2" id="KW-0812">Transmembrane</keyword>
<dbReference type="PANTHER" id="PTHR47182:SF5">
    <property type="entry name" value="CELL WALL ALPHA-1,3-GLUCAN SYNTHASE MOK12"/>
    <property type="match status" value="1"/>
</dbReference>
<dbReference type="SMART" id="SM00642">
    <property type="entry name" value="Aamy"/>
    <property type="match status" value="1"/>
</dbReference>
<keyword evidence="6" id="KW-1185">Reference proteome</keyword>
<dbReference type="SUPFAM" id="SSF51445">
    <property type="entry name" value="(Trans)glycosidases"/>
    <property type="match status" value="1"/>
</dbReference>
<evidence type="ECO:0000313" key="5">
    <source>
        <dbReference type="EMBL" id="WIA20821.1"/>
    </source>
</evidence>
<feature type="signal peptide" evidence="3">
    <location>
        <begin position="1"/>
        <end position="25"/>
    </location>
</feature>
<name>A0ABY8UKQ6_TETOB</name>
<feature type="transmembrane region" description="Helical" evidence="2">
    <location>
        <begin position="1251"/>
        <end position="1273"/>
    </location>
</feature>
<dbReference type="InterPro" id="IPR058655">
    <property type="entry name" value="Mok11-14/Ags1-like"/>
</dbReference>
<dbReference type="Proteomes" id="UP001244341">
    <property type="component" value="Chromosome 12b"/>
</dbReference>
<feature type="transmembrane region" description="Helical" evidence="2">
    <location>
        <begin position="1412"/>
        <end position="1440"/>
    </location>
</feature>
<evidence type="ECO:0000256" key="3">
    <source>
        <dbReference type="SAM" id="SignalP"/>
    </source>
</evidence>
<dbReference type="Gene3D" id="3.40.50.2000">
    <property type="entry name" value="Glycogen Phosphorylase B"/>
    <property type="match status" value="2"/>
</dbReference>
<protein>
    <recommendedName>
        <fullName evidence="4">Glycosyl hydrolase family 13 catalytic domain-containing protein</fullName>
    </recommendedName>
</protein>
<feature type="transmembrane region" description="Helical" evidence="2">
    <location>
        <begin position="1382"/>
        <end position="1400"/>
    </location>
</feature>
<feature type="transmembrane region" description="Helical" evidence="2">
    <location>
        <begin position="1190"/>
        <end position="1212"/>
    </location>
</feature>
<accession>A0ABY8UKQ6</accession>
<feature type="chain" id="PRO_5045505454" description="Glycosyl hydrolase family 13 catalytic domain-containing protein" evidence="3">
    <location>
        <begin position="26"/>
        <end position="1513"/>
    </location>
</feature>
<proteinExistence type="predicted"/>
<keyword evidence="1" id="KW-0328">Glycosyltransferase</keyword>
<keyword evidence="1" id="KW-0808">Transferase</keyword>
<dbReference type="PANTHER" id="PTHR47182">
    <property type="entry name" value="CELL WALL ALPHA-1,3-GLUCAN SYNTHASE AGS1-RELATED"/>
    <property type="match status" value="1"/>
</dbReference>
<feature type="domain" description="Glycosyl hydrolase family 13 catalytic" evidence="4">
    <location>
        <begin position="38"/>
        <end position="410"/>
    </location>
</feature>